<comment type="similarity">
    <text evidence="7">Belongs to the binding-protein-dependent transport system permease family.</text>
</comment>
<dbReference type="STRING" id="349163.Acry_0009"/>
<feature type="domain" description="ABC transmembrane type-1" evidence="8">
    <location>
        <begin position="44"/>
        <end position="241"/>
    </location>
</feature>
<dbReference type="GO" id="GO:0055085">
    <property type="term" value="P:transmembrane transport"/>
    <property type="evidence" value="ECO:0007669"/>
    <property type="project" value="InterPro"/>
</dbReference>
<sequence>MTGARLGALLRGLVLLLLACPFAGLFIMTDWRKFALSSADGRSVAISLAYGLAALAVIAVLGTPLAYWLATGKGRMRDGAQVFLLLPLLTPPLALGILLAAFYGPIGPVGILLERFGGIITNNPPALLIAGIYAGLPTYVVAARGAFAEIPAELAESALTLGVSRRQIFRHITLPMARDGLGAALALAWVRGVGELGIVLIFAYFPQGMPVRLWVDLEDGGLSATFPLLWLFLLAALPLPLWLLRRGSKR</sequence>
<evidence type="ECO:0000256" key="5">
    <source>
        <dbReference type="ARBA" id="ARBA00022989"/>
    </source>
</evidence>
<evidence type="ECO:0000256" key="1">
    <source>
        <dbReference type="ARBA" id="ARBA00004651"/>
    </source>
</evidence>
<keyword evidence="5 7" id="KW-1133">Transmembrane helix</keyword>
<proteinExistence type="inferred from homology"/>
<dbReference type="GO" id="GO:0005886">
    <property type="term" value="C:plasma membrane"/>
    <property type="evidence" value="ECO:0007669"/>
    <property type="project" value="UniProtKB-SubCell"/>
</dbReference>
<dbReference type="Pfam" id="PF00528">
    <property type="entry name" value="BPD_transp_1"/>
    <property type="match status" value="1"/>
</dbReference>
<dbReference type="PANTHER" id="PTHR30183">
    <property type="entry name" value="MOLYBDENUM TRANSPORT SYSTEM PERMEASE PROTEIN MODB"/>
    <property type="match status" value="1"/>
</dbReference>
<dbReference type="CDD" id="cd06261">
    <property type="entry name" value="TM_PBP2"/>
    <property type="match status" value="1"/>
</dbReference>
<keyword evidence="4 7" id="KW-0812">Transmembrane</keyword>
<keyword evidence="10" id="KW-1185">Reference proteome</keyword>
<feature type="transmembrane region" description="Helical" evidence="7">
    <location>
        <begin position="82"/>
        <end position="106"/>
    </location>
</feature>
<feature type="transmembrane region" description="Helical" evidence="7">
    <location>
        <begin position="48"/>
        <end position="70"/>
    </location>
</feature>
<protein>
    <submittedName>
        <fullName evidence="9">Binding-protein-dependent transport systems inner membrane component</fullName>
    </submittedName>
</protein>
<dbReference type="eggNOG" id="COG0555">
    <property type="taxonomic scope" value="Bacteria"/>
</dbReference>
<dbReference type="Proteomes" id="UP000000245">
    <property type="component" value="Chromosome"/>
</dbReference>
<dbReference type="Gene3D" id="1.10.3720.10">
    <property type="entry name" value="MetI-like"/>
    <property type="match status" value="1"/>
</dbReference>
<evidence type="ECO:0000256" key="6">
    <source>
        <dbReference type="ARBA" id="ARBA00023136"/>
    </source>
</evidence>
<evidence type="ECO:0000259" key="8">
    <source>
        <dbReference type="PROSITE" id="PS50928"/>
    </source>
</evidence>
<evidence type="ECO:0000256" key="3">
    <source>
        <dbReference type="ARBA" id="ARBA00022475"/>
    </source>
</evidence>
<keyword evidence="6 7" id="KW-0472">Membrane</keyword>
<feature type="transmembrane region" description="Helical" evidence="7">
    <location>
        <begin position="126"/>
        <end position="147"/>
    </location>
</feature>
<feature type="transmembrane region" description="Helical" evidence="7">
    <location>
        <begin position="180"/>
        <end position="205"/>
    </location>
</feature>
<dbReference type="EMBL" id="CP000697">
    <property type="protein sequence ID" value="ABQ29238.1"/>
    <property type="molecule type" value="Genomic_DNA"/>
</dbReference>
<keyword evidence="3" id="KW-1003">Cell membrane</keyword>
<evidence type="ECO:0000256" key="4">
    <source>
        <dbReference type="ARBA" id="ARBA00022692"/>
    </source>
</evidence>
<dbReference type="SUPFAM" id="SSF161098">
    <property type="entry name" value="MetI-like"/>
    <property type="match status" value="1"/>
</dbReference>
<gene>
    <name evidence="9" type="ordered locus">Acry_0009</name>
</gene>
<dbReference type="InterPro" id="IPR000515">
    <property type="entry name" value="MetI-like"/>
</dbReference>
<feature type="transmembrane region" description="Helical" evidence="7">
    <location>
        <begin position="225"/>
        <end position="244"/>
    </location>
</feature>
<evidence type="ECO:0000313" key="10">
    <source>
        <dbReference type="Proteomes" id="UP000000245"/>
    </source>
</evidence>
<accession>A5FUF6</accession>
<organism evidence="9 10">
    <name type="scientific">Acidiphilium cryptum (strain JF-5)</name>
    <dbReference type="NCBI Taxonomy" id="349163"/>
    <lineage>
        <taxon>Bacteria</taxon>
        <taxon>Pseudomonadati</taxon>
        <taxon>Pseudomonadota</taxon>
        <taxon>Alphaproteobacteria</taxon>
        <taxon>Acetobacterales</taxon>
        <taxon>Acidocellaceae</taxon>
        <taxon>Acidiphilium</taxon>
    </lineage>
</organism>
<name>A5FUF6_ACICJ</name>
<dbReference type="PROSITE" id="PS50928">
    <property type="entry name" value="ABC_TM1"/>
    <property type="match status" value="1"/>
</dbReference>
<evidence type="ECO:0000256" key="7">
    <source>
        <dbReference type="RuleBase" id="RU363032"/>
    </source>
</evidence>
<dbReference type="KEGG" id="acr:Acry_0009"/>
<evidence type="ECO:0000313" key="9">
    <source>
        <dbReference type="EMBL" id="ABQ29238.1"/>
    </source>
</evidence>
<comment type="subcellular location">
    <subcellularLocation>
        <location evidence="1 7">Cell membrane</location>
        <topology evidence="1 7">Multi-pass membrane protein</topology>
    </subcellularLocation>
</comment>
<dbReference type="AlphaFoldDB" id="A5FUF6"/>
<keyword evidence="2 7" id="KW-0813">Transport</keyword>
<dbReference type="HOGENOM" id="CLU_016047_14_1_5"/>
<reference evidence="9 10" key="1">
    <citation type="submission" date="2007-05" db="EMBL/GenBank/DDBJ databases">
        <title>Complete sequence of chromosome of Acidiphilium cryptum JF-5.</title>
        <authorList>
            <consortium name="US DOE Joint Genome Institute"/>
            <person name="Copeland A."/>
            <person name="Lucas S."/>
            <person name="Lapidus A."/>
            <person name="Barry K."/>
            <person name="Detter J.C."/>
            <person name="Glavina del Rio T."/>
            <person name="Hammon N."/>
            <person name="Israni S."/>
            <person name="Dalin E."/>
            <person name="Tice H."/>
            <person name="Pitluck S."/>
            <person name="Sims D."/>
            <person name="Brettin T."/>
            <person name="Bruce D."/>
            <person name="Han C."/>
            <person name="Schmutz J."/>
            <person name="Larimer F."/>
            <person name="Land M."/>
            <person name="Hauser L."/>
            <person name="Kyrpides N."/>
            <person name="Kim E."/>
            <person name="Magnuson T."/>
            <person name="Richardson P."/>
        </authorList>
    </citation>
    <scope>NUCLEOTIDE SEQUENCE [LARGE SCALE GENOMIC DNA]</scope>
    <source>
        <strain evidence="9 10">JF-5</strain>
    </source>
</reference>
<dbReference type="PANTHER" id="PTHR30183:SF3">
    <property type="entry name" value="MOLYBDENUM TRANSPORT SYSTEM PERMEASE PROTEIN MODB"/>
    <property type="match status" value="1"/>
</dbReference>
<dbReference type="InterPro" id="IPR035906">
    <property type="entry name" value="MetI-like_sf"/>
</dbReference>
<evidence type="ECO:0000256" key="2">
    <source>
        <dbReference type="ARBA" id="ARBA00022448"/>
    </source>
</evidence>
<feature type="transmembrane region" description="Helical" evidence="7">
    <location>
        <begin position="9"/>
        <end position="28"/>
    </location>
</feature>